<dbReference type="EMBL" id="SMOL01000695">
    <property type="protein sequence ID" value="KAB2603646.1"/>
    <property type="molecule type" value="Genomic_DNA"/>
</dbReference>
<evidence type="ECO:0000313" key="3">
    <source>
        <dbReference type="Proteomes" id="UP000327157"/>
    </source>
</evidence>
<feature type="domain" description="Brix" evidence="1">
    <location>
        <begin position="54"/>
        <end position="119"/>
    </location>
</feature>
<dbReference type="InterPro" id="IPR045112">
    <property type="entry name" value="PPAN-like"/>
</dbReference>
<organism evidence="2 3">
    <name type="scientific">Pyrus ussuriensis x Pyrus communis</name>
    <dbReference type="NCBI Taxonomy" id="2448454"/>
    <lineage>
        <taxon>Eukaryota</taxon>
        <taxon>Viridiplantae</taxon>
        <taxon>Streptophyta</taxon>
        <taxon>Embryophyta</taxon>
        <taxon>Tracheophyta</taxon>
        <taxon>Spermatophyta</taxon>
        <taxon>Magnoliopsida</taxon>
        <taxon>eudicotyledons</taxon>
        <taxon>Gunneridae</taxon>
        <taxon>Pentapetalae</taxon>
        <taxon>rosids</taxon>
        <taxon>fabids</taxon>
        <taxon>Rosales</taxon>
        <taxon>Rosaceae</taxon>
        <taxon>Amygdaloideae</taxon>
        <taxon>Maleae</taxon>
        <taxon>Pyrus</taxon>
    </lineage>
</organism>
<proteinExistence type="predicted"/>
<protein>
    <submittedName>
        <fullName evidence="2">Peter Pan-like protein</fullName>
    </submittedName>
</protein>
<dbReference type="GO" id="GO:0006364">
    <property type="term" value="P:rRNA processing"/>
    <property type="evidence" value="ECO:0007669"/>
    <property type="project" value="InterPro"/>
</dbReference>
<gene>
    <name evidence="2" type="ORF">D8674_004651</name>
</gene>
<comment type="caution">
    <text evidence="2">The sequence shown here is derived from an EMBL/GenBank/DDBJ whole genome shotgun (WGS) entry which is preliminary data.</text>
</comment>
<reference evidence="2 3" key="3">
    <citation type="submission" date="2019-11" db="EMBL/GenBank/DDBJ databases">
        <title>A de novo genome assembly of a pear dwarfing rootstock.</title>
        <authorList>
            <person name="Wang F."/>
            <person name="Wang J."/>
            <person name="Li S."/>
            <person name="Zhang Y."/>
            <person name="Fang M."/>
            <person name="Ma L."/>
            <person name="Zhao Y."/>
            <person name="Jiang S."/>
        </authorList>
    </citation>
    <scope>NUCLEOTIDE SEQUENCE [LARGE SCALE GENOMIC DNA]</scope>
    <source>
        <strain evidence="2">S2</strain>
        <tissue evidence="2">Leaf</tissue>
    </source>
</reference>
<dbReference type="GO" id="GO:0030687">
    <property type="term" value="C:preribosome, large subunit precursor"/>
    <property type="evidence" value="ECO:0007669"/>
    <property type="project" value="TreeGrafter"/>
</dbReference>
<sequence length="191" mass="22462">MAGFKNLSLKFLGSKKKVFVKSVSMKKQANIDHITGDKIPRSFVFSRCNLPGLLKQLQADLRKLMLRYTALKLKEKRRNNLKDFLTLAGPIGVTHFLMLSKTPTVPYLRFARTPQGSTLFLYDMQWVPFVMSLWVFTEMRLTVLQGHSLKFWFQVVERRLFILSQNKLSSQLQFHIILYTLYAIDREWIRN</sequence>
<keyword evidence="3" id="KW-1185">Reference proteome</keyword>
<dbReference type="GO" id="GO:0019843">
    <property type="term" value="F:rRNA binding"/>
    <property type="evidence" value="ECO:0007669"/>
    <property type="project" value="InterPro"/>
</dbReference>
<accession>A0A5N5FKI1</accession>
<dbReference type="AlphaFoldDB" id="A0A5N5FKI1"/>
<dbReference type="PANTHER" id="PTHR12661">
    <property type="entry name" value="PETER PAN-RELATED"/>
    <property type="match status" value="1"/>
</dbReference>
<dbReference type="GO" id="GO:0000027">
    <property type="term" value="P:ribosomal large subunit assembly"/>
    <property type="evidence" value="ECO:0007669"/>
    <property type="project" value="TreeGrafter"/>
</dbReference>
<dbReference type="Proteomes" id="UP000327157">
    <property type="component" value="Chromosome 10"/>
</dbReference>
<evidence type="ECO:0000259" key="1">
    <source>
        <dbReference type="Pfam" id="PF04427"/>
    </source>
</evidence>
<name>A0A5N5FKI1_9ROSA</name>
<dbReference type="PANTHER" id="PTHR12661:SF5">
    <property type="entry name" value="SUPPRESSOR OF SWI4 1 HOMOLOG"/>
    <property type="match status" value="1"/>
</dbReference>
<reference evidence="3" key="2">
    <citation type="submission" date="2019-10" db="EMBL/GenBank/DDBJ databases">
        <title>A de novo genome assembly of a pear dwarfing rootstock.</title>
        <authorList>
            <person name="Wang F."/>
            <person name="Wang J."/>
            <person name="Li S."/>
            <person name="Zhang Y."/>
            <person name="Fang M."/>
            <person name="Ma L."/>
            <person name="Zhao Y."/>
            <person name="Jiang S."/>
        </authorList>
    </citation>
    <scope>NUCLEOTIDE SEQUENCE [LARGE SCALE GENOMIC DNA]</scope>
</reference>
<evidence type="ECO:0000313" key="2">
    <source>
        <dbReference type="EMBL" id="KAB2603646.1"/>
    </source>
</evidence>
<dbReference type="OrthoDB" id="10261452at2759"/>
<dbReference type="InterPro" id="IPR007109">
    <property type="entry name" value="Brix"/>
</dbReference>
<dbReference type="Pfam" id="PF04427">
    <property type="entry name" value="Brix"/>
    <property type="match status" value="1"/>
</dbReference>
<reference evidence="2 3" key="1">
    <citation type="submission" date="2019-09" db="EMBL/GenBank/DDBJ databases">
        <authorList>
            <person name="Ou C."/>
        </authorList>
    </citation>
    <scope>NUCLEOTIDE SEQUENCE [LARGE SCALE GENOMIC DNA]</scope>
    <source>
        <strain evidence="2">S2</strain>
        <tissue evidence="2">Leaf</tissue>
    </source>
</reference>